<keyword evidence="3" id="KW-1185">Reference proteome</keyword>
<organism evidence="2 3">
    <name type="scientific">Lacibacter cauensis</name>
    <dbReference type="NCBI Taxonomy" id="510947"/>
    <lineage>
        <taxon>Bacteria</taxon>
        <taxon>Pseudomonadati</taxon>
        <taxon>Bacteroidota</taxon>
        <taxon>Chitinophagia</taxon>
        <taxon>Chitinophagales</taxon>
        <taxon>Chitinophagaceae</taxon>
        <taxon>Lacibacter</taxon>
    </lineage>
</organism>
<evidence type="ECO:0000313" key="2">
    <source>
        <dbReference type="EMBL" id="TWI78013.1"/>
    </source>
</evidence>
<gene>
    <name evidence="2" type="ORF">IQ13_4257</name>
</gene>
<evidence type="ECO:0000313" key="3">
    <source>
        <dbReference type="Proteomes" id="UP000316167"/>
    </source>
</evidence>
<dbReference type="AlphaFoldDB" id="A0A562SA84"/>
<name>A0A562SA84_9BACT</name>
<dbReference type="Proteomes" id="UP000316167">
    <property type="component" value="Unassembled WGS sequence"/>
</dbReference>
<feature type="region of interest" description="Disordered" evidence="1">
    <location>
        <begin position="33"/>
        <end position="59"/>
    </location>
</feature>
<sequence length="59" mass="6112">MIELIIWLGLLLCPNPFHTAEDHGNCNLIHIGSLSTTDDTGGETGGNPKPPPPPTPPGG</sequence>
<proteinExistence type="predicted"/>
<evidence type="ECO:0000256" key="1">
    <source>
        <dbReference type="SAM" id="MobiDB-lite"/>
    </source>
</evidence>
<protein>
    <submittedName>
        <fullName evidence="2">Uncharacterized protein</fullName>
    </submittedName>
</protein>
<dbReference type="EMBL" id="VLLE01000008">
    <property type="protein sequence ID" value="TWI78013.1"/>
    <property type="molecule type" value="Genomic_DNA"/>
</dbReference>
<feature type="compositionally biased region" description="Pro residues" evidence="1">
    <location>
        <begin position="48"/>
        <end position="59"/>
    </location>
</feature>
<accession>A0A562SA84</accession>
<reference evidence="2 3" key="1">
    <citation type="journal article" date="2015" name="Stand. Genomic Sci.">
        <title>Genomic Encyclopedia of Bacterial and Archaeal Type Strains, Phase III: the genomes of soil and plant-associated and newly described type strains.</title>
        <authorList>
            <person name="Whitman W.B."/>
            <person name="Woyke T."/>
            <person name="Klenk H.P."/>
            <person name="Zhou Y."/>
            <person name="Lilburn T.G."/>
            <person name="Beck B.J."/>
            <person name="De Vos P."/>
            <person name="Vandamme P."/>
            <person name="Eisen J.A."/>
            <person name="Garrity G."/>
            <person name="Hugenholtz P."/>
            <person name="Kyrpides N.C."/>
        </authorList>
    </citation>
    <scope>NUCLEOTIDE SEQUENCE [LARGE SCALE GENOMIC DNA]</scope>
    <source>
        <strain evidence="2 3">CGMCC 1.7271</strain>
    </source>
</reference>
<comment type="caution">
    <text evidence="2">The sequence shown here is derived from an EMBL/GenBank/DDBJ whole genome shotgun (WGS) entry which is preliminary data.</text>
</comment>
<dbReference type="RefSeq" id="WP_144888711.1">
    <property type="nucleotide sequence ID" value="NZ_VLLE01000008.1"/>
</dbReference>